<accession>A0A8B7TMH2</accession>
<keyword evidence="2" id="KW-0472">Membrane</keyword>
<evidence type="ECO:0000313" key="4">
    <source>
        <dbReference type="RefSeq" id="XP_020008763.1"/>
    </source>
</evidence>
<proteinExistence type="predicted"/>
<evidence type="ECO:0000313" key="3">
    <source>
        <dbReference type="Proteomes" id="UP001732720"/>
    </source>
</evidence>
<keyword evidence="2" id="KW-1133">Transmembrane helix</keyword>
<gene>
    <name evidence="4" type="primary">LOC109676989</name>
</gene>
<protein>
    <submittedName>
        <fullName evidence="4">Endogenous retrovirus group FC1 Env polyprotein-like</fullName>
    </submittedName>
</protein>
<reference evidence="4" key="1">
    <citation type="submission" date="2025-08" db="UniProtKB">
        <authorList>
            <consortium name="RefSeq"/>
        </authorList>
    </citation>
    <scope>IDENTIFICATION</scope>
    <source>
        <tissue evidence="4">Leukocyte</tissue>
    </source>
</reference>
<keyword evidence="1" id="KW-1015">Disulfide bond</keyword>
<dbReference type="Proteomes" id="UP001732720">
    <property type="component" value="Chromosome 17"/>
</dbReference>
<dbReference type="OrthoDB" id="9838482at2759"/>
<keyword evidence="3" id="KW-1185">Reference proteome</keyword>
<feature type="transmembrane region" description="Helical" evidence="2">
    <location>
        <begin position="330"/>
        <end position="350"/>
    </location>
</feature>
<dbReference type="KEGG" id="ccan:109676989"/>
<keyword evidence="2" id="KW-0812">Transmembrane</keyword>
<evidence type="ECO:0000256" key="2">
    <source>
        <dbReference type="SAM" id="Phobius"/>
    </source>
</evidence>
<dbReference type="AlphaFoldDB" id="A0A8B7TMH2"/>
<dbReference type="Pfam" id="PF00429">
    <property type="entry name" value="TLV_coat"/>
    <property type="match status" value="1"/>
</dbReference>
<name>A0A8B7TMH2_CASCN</name>
<dbReference type="Gene3D" id="1.10.287.210">
    <property type="match status" value="1"/>
</dbReference>
<dbReference type="RefSeq" id="XP_020008763.1">
    <property type="nucleotide sequence ID" value="XM_020153174.1"/>
</dbReference>
<dbReference type="PANTHER" id="PTHR10424:SF73">
    <property type="entry name" value="ENDOGENOUS RETROVIRUS GROUP FC1 ENV POLYPROTEIN-RELATED"/>
    <property type="match status" value="1"/>
</dbReference>
<dbReference type="PANTHER" id="PTHR10424">
    <property type="entry name" value="VIRAL ENVELOPE PROTEIN"/>
    <property type="match status" value="1"/>
</dbReference>
<organism evidence="4">
    <name type="scientific">Castor canadensis</name>
    <name type="common">American beaver</name>
    <dbReference type="NCBI Taxonomy" id="51338"/>
    <lineage>
        <taxon>Eukaryota</taxon>
        <taxon>Metazoa</taxon>
        <taxon>Chordata</taxon>
        <taxon>Craniata</taxon>
        <taxon>Vertebrata</taxon>
        <taxon>Euteleostomi</taxon>
        <taxon>Mammalia</taxon>
        <taxon>Eutheria</taxon>
        <taxon>Euarchontoglires</taxon>
        <taxon>Glires</taxon>
        <taxon>Rodentia</taxon>
        <taxon>Castorimorpha</taxon>
        <taxon>Castoridae</taxon>
        <taxon>Castor</taxon>
    </lineage>
</organism>
<evidence type="ECO:0000256" key="1">
    <source>
        <dbReference type="ARBA" id="ARBA00023157"/>
    </source>
</evidence>
<feature type="transmembrane region" description="Helical" evidence="2">
    <location>
        <begin position="464"/>
        <end position="486"/>
    </location>
</feature>
<dbReference type="SUPFAM" id="SSF58069">
    <property type="entry name" value="Virus ectodomain"/>
    <property type="match status" value="1"/>
</dbReference>
<dbReference type="InterPro" id="IPR018154">
    <property type="entry name" value="TLV/ENV_coat_polyprotein"/>
</dbReference>
<sequence>MVSCLTNAGDCPSGGCSRPLTLQFQHSFSSTYGTRTINLGYFCFTFNQTEPYCQEGAKWVEEYGGCPYWSCRIHYIKFNTGSHSGNSLEASYDGSQVHLYIPDPWDNRWTTGVIAKGYQPGYYTYPSTTFKIWREYVHMVPEILDVLKDQAKDIREAENSLQNKTQRDPISWLSLVQEGANLLNRSYLANVTKCFLCAALSRPPLIAVPLPGPFPSNVSTSTPLPAPIVGALLYRDPLSPQLPFCYSDPGQMCNTTNPTILDSLWAPPGGYFWCNGTLSKNLTQQALTSQLCLPVSMVSQLTIYGRGEFFQLIDLTSKIQPSPQHRTRRAVFLLVLVGISLAASVAATGFSSGALAHSMIQTQRLSQQVLAGFEDSATSLASLQRQITSLAQITLQNPCTLDLLMADKGETCFFLWEECCYYINKSGLVATHVQSLHKLRDEMRRYNTALTDTPGWWNSPLFNILTSLIGPIVIICLFLLLAPFLFQFFQDHLCQLTWVTFNKMMLQVHDYQPLCMGFGCTGQTTQNIPSP</sequence>
<dbReference type="GeneID" id="109676989"/>